<dbReference type="PANTHER" id="PTHR24305">
    <property type="entry name" value="CYTOCHROME P450"/>
    <property type="match status" value="1"/>
</dbReference>
<keyword evidence="4 6" id="KW-0479">Metal-binding</keyword>
<feature type="binding site" description="axial binding residue" evidence="6">
    <location>
        <position position="514"/>
    </location>
    <ligand>
        <name>heme</name>
        <dbReference type="ChEBI" id="CHEBI:30413"/>
    </ligand>
    <ligandPart>
        <name>Fe</name>
        <dbReference type="ChEBI" id="CHEBI:18248"/>
    </ligandPart>
</feature>
<gene>
    <name evidence="9" type="ORF">QIS74_10986</name>
</gene>
<dbReference type="GO" id="GO:0020037">
    <property type="term" value="F:heme binding"/>
    <property type="evidence" value="ECO:0007669"/>
    <property type="project" value="InterPro"/>
</dbReference>
<dbReference type="EMBL" id="JASAOK010000046">
    <property type="protein sequence ID" value="KAK6211722.1"/>
    <property type="molecule type" value="Genomic_DNA"/>
</dbReference>
<name>A0AAV9T1W6_9PEZI</name>
<dbReference type="GO" id="GO:0005506">
    <property type="term" value="F:iron ion binding"/>
    <property type="evidence" value="ECO:0007669"/>
    <property type="project" value="InterPro"/>
</dbReference>
<dbReference type="Pfam" id="PF00067">
    <property type="entry name" value="p450"/>
    <property type="match status" value="1"/>
</dbReference>
<comment type="similarity">
    <text evidence="2 7">Belongs to the cytochrome P450 family.</text>
</comment>
<dbReference type="PRINTS" id="PR00463">
    <property type="entry name" value="EP450I"/>
</dbReference>
<organism evidence="9 10">
    <name type="scientific">Colletotrichum tabaci</name>
    <dbReference type="NCBI Taxonomy" id="1209068"/>
    <lineage>
        <taxon>Eukaryota</taxon>
        <taxon>Fungi</taxon>
        <taxon>Dikarya</taxon>
        <taxon>Ascomycota</taxon>
        <taxon>Pezizomycotina</taxon>
        <taxon>Sordariomycetes</taxon>
        <taxon>Hypocreomycetidae</taxon>
        <taxon>Glomerellales</taxon>
        <taxon>Glomerellaceae</taxon>
        <taxon>Colletotrichum</taxon>
        <taxon>Colletotrichum destructivum species complex</taxon>
    </lineage>
</organism>
<keyword evidence="7" id="KW-0560">Oxidoreductase</keyword>
<keyword evidence="7" id="KW-0503">Monooxygenase</keyword>
<evidence type="ECO:0000256" key="5">
    <source>
        <dbReference type="ARBA" id="ARBA00023004"/>
    </source>
</evidence>
<evidence type="ECO:0000256" key="4">
    <source>
        <dbReference type="ARBA" id="ARBA00022723"/>
    </source>
</evidence>
<protein>
    <recommendedName>
        <fullName evidence="11">Cytochrome P450</fullName>
    </recommendedName>
</protein>
<evidence type="ECO:0000256" key="8">
    <source>
        <dbReference type="SAM" id="MobiDB-lite"/>
    </source>
</evidence>
<dbReference type="CDD" id="cd11070">
    <property type="entry name" value="CYP56-like"/>
    <property type="match status" value="1"/>
</dbReference>
<evidence type="ECO:0008006" key="11">
    <source>
        <dbReference type="Google" id="ProtNLM"/>
    </source>
</evidence>
<dbReference type="Proteomes" id="UP001327957">
    <property type="component" value="Unassembled WGS sequence"/>
</dbReference>
<dbReference type="PROSITE" id="PS00086">
    <property type="entry name" value="CYTOCHROME_P450"/>
    <property type="match status" value="1"/>
</dbReference>
<dbReference type="InterPro" id="IPR036396">
    <property type="entry name" value="Cyt_P450_sf"/>
</dbReference>
<evidence type="ECO:0000313" key="10">
    <source>
        <dbReference type="Proteomes" id="UP001327957"/>
    </source>
</evidence>
<comment type="caution">
    <text evidence="9">The sequence shown here is derived from an EMBL/GenBank/DDBJ whole genome shotgun (WGS) entry which is preliminary data.</text>
</comment>
<feature type="compositionally biased region" description="Basic and acidic residues" evidence="8">
    <location>
        <begin position="582"/>
        <end position="597"/>
    </location>
</feature>
<dbReference type="AlphaFoldDB" id="A0AAV9T1W6"/>
<feature type="region of interest" description="Disordered" evidence="8">
    <location>
        <begin position="574"/>
        <end position="597"/>
    </location>
</feature>
<dbReference type="GO" id="GO:0004497">
    <property type="term" value="F:monooxygenase activity"/>
    <property type="evidence" value="ECO:0007669"/>
    <property type="project" value="UniProtKB-KW"/>
</dbReference>
<evidence type="ECO:0000256" key="7">
    <source>
        <dbReference type="RuleBase" id="RU000461"/>
    </source>
</evidence>
<dbReference type="PRINTS" id="PR00385">
    <property type="entry name" value="P450"/>
</dbReference>
<dbReference type="InterPro" id="IPR050121">
    <property type="entry name" value="Cytochrome_P450_monoxygenase"/>
</dbReference>
<dbReference type="PANTHER" id="PTHR24305:SF166">
    <property type="entry name" value="CYTOCHROME P450 12A4, MITOCHONDRIAL-RELATED"/>
    <property type="match status" value="1"/>
</dbReference>
<dbReference type="InterPro" id="IPR002401">
    <property type="entry name" value="Cyt_P450_E_grp-I"/>
</dbReference>
<evidence type="ECO:0000256" key="1">
    <source>
        <dbReference type="ARBA" id="ARBA00001971"/>
    </source>
</evidence>
<evidence type="ECO:0000256" key="6">
    <source>
        <dbReference type="PIRSR" id="PIRSR602401-1"/>
    </source>
</evidence>
<reference evidence="9 10" key="1">
    <citation type="submission" date="2023-04" db="EMBL/GenBank/DDBJ databases">
        <title>Colletotrichum tabacum stain YC1 causing leaf anthracnose on Nicotiana tabacum(L.) cv.</title>
        <authorList>
            <person name="Ji Z."/>
            <person name="Wang M."/>
            <person name="Zhang J."/>
            <person name="Wang N."/>
            <person name="Zhou Z."/>
        </authorList>
    </citation>
    <scope>NUCLEOTIDE SEQUENCE [LARGE SCALE GENOMIC DNA]</scope>
    <source>
        <strain evidence="9 10">YC1</strain>
    </source>
</reference>
<proteinExistence type="inferred from homology"/>
<dbReference type="InterPro" id="IPR001128">
    <property type="entry name" value="Cyt_P450"/>
</dbReference>
<sequence>MEYLQGIAVLLVALVVYKVYRLWGYVRAAKKTGFTYVVVPLLETEVVAQLATLILRKLYTDQLDTGNGWPSWCRFMIKDWSWEDKRSAHEQYGDVFLVVSPAGIICYVADADVAWDVLNRRHDFTKPRDKYKILEPYGPNVATAEGSTYRFHLRITAPPFSDGSGANELVWQETARQTELLADKWEHEALENVDDAINALTLAVISFAGFGKKVVTSQGQSRDVPAGYRISFLQALSDVTKFMLQILVFPTWFLSLTPYANAGLAKTQLEQYMKEMIRREKASIETGKDTQTGPRGNLLQSVMLASHHNSQSAATGKDDSLGRGFNESEVMGNLFIYLLAGYETTANAIAYGLITLALRPDIQARVAAEIDQVYEQAAAEGRKELDYSSDFPRLEYTYGFMYETFRLYPGVTLITKMCKTAQDLRVFDEATGQTRTATIPAECRVYLSAPAVHYHPKYWPEPEELEPARWMRREWTKNQDAPSAGKADRHVVAADKTRQMRGTLLTFSDGSRACLGRKFAQAEFIAFLAVLLRRFEVCFEPGVDVEQARRDLNFKSAGRVTLAPVDGFKLAVRKRVPGSSDGRPDEADGVSRRTRRD</sequence>
<accession>A0AAV9T1W6</accession>
<dbReference type="InterPro" id="IPR017972">
    <property type="entry name" value="Cyt_P450_CS"/>
</dbReference>
<evidence type="ECO:0000313" key="9">
    <source>
        <dbReference type="EMBL" id="KAK6211722.1"/>
    </source>
</evidence>
<keyword evidence="5 6" id="KW-0408">Iron</keyword>
<keyword evidence="3 6" id="KW-0349">Heme</keyword>
<keyword evidence="10" id="KW-1185">Reference proteome</keyword>
<comment type="cofactor">
    <cofactor evidence="1 6">
        <name>heme</name>
        <dbReference type="ChEBI" id="CHEBI:30413"/>
    </cofactor>
</comment>
<evidence type="ECO:0000256" key="3">
    <source>
        <dbReference type="ARBA" id="ARBA00022617"/>
    </source>
</evidence>
<dbReference type="SUPFAM" id="SSF48264">
    <property type="entry name" value="Cytochrome P450"/>
    <property type="match status" value="1"/>
</dbReference>
<dbReference type="Gene3D" id="1.10.630.10">
    <property type="entry name" value="Cytochrome P450"/>
    <property type="match status" value="1"/>
</dbReference>
<dbReference type="GO" id="GO:0016705">
    <property type="term" value="F:oxidoreductase activity, acting on paired donors, with incorporation or reduction of molecular oxygen"/>
    <property type="evidence" value="ECO:0007669"/>
    <property type="project" value="InterPro"/>
</dbReference>
<evidence type="ECO:0000256" key="2">
    <source>
        <dbReference type="ARBA" id="ARBA00010617"/>
    </source>
</evidence>